<dbReference type="PROSITE" id="PS50928">
    <property type="entry name" value="ABC_TM1"/>
    <property type="match status" value="1"/>
</dbReference>
<dbReference type="PANTHER" id="PTHR43744:SF12">
    <property type="entry name" value="ABC TRANSPORTER PERMEASE PROTEIN MG189-RELATED"/>
    <property type="match status" value="1"/>
</dbReference>
<evidence type="ECO:0000313" key="10">
    <source>
        <dbReference type="Proteomes" id="UP000295244"/>
    </source>
</evidence>
<dbReference type="GO" id="GO:0055085">
    <property type="term" value="P:transmembrane transport"/>
    <property type="evidence" value="ECO:0007669"/>
    <property type="project" value="InterPro"/>
</dbReference>
<dbReference type="PANTHER" id="PTHR43744">
    <property type="entry name" value="ABC TRANSPORTER PERMEASE PROTEIN MG189-RELATED-RELATED"/>
    <property type="match status" value="1"/>
</dbReference>
<feature type="transmembrane region" description="Helical" evidence="7">
    <location>
        <begin position="117"/>
        <end position="138"/>
    </location>
</feature>
<dbReference type="Proteomes" id="UP000295244">
    <property type="component" value="Unassembled WGS sequence"/>
</dbReference>
<evidence type="ECO:0000256" key="2">
    <source>
        <dbReference type="ARBA" id="ARBA00022448"/>
    </source>
</evidence>
<dbReference type="CDD" id="cd06261">
    <property type="entry name" value="TM_PBP2"/>
    <property type="match status" value="1"/>
</dbReference>
<feature type="transmembrane region" description="Helical" evidence="7">
    <location>
        <begin position="252"/>
        <end position="271"/>
    </location>
</feature>
<evidence type="ECO:0000256" key="1">
    <source>
        <dbReference type="ARBA" id="ARBA00004651"/>
    </source>
</evidence>
<keyword evidence="2 7" id="KW-0813">Transport</keyword>
<proteinExistence type="inferred from homology"/>
<comment type="subcellular location">
    <subcellularLocation>
        <location evidence="1 7">Cell membrane</location>
        <topology evidence="1 7">Multi-pass membrane protein</topology>
    </subcellularLocation>
</comment>
<protein>
    <submittedName>
        <fullName evidence="9">Carbohydrate ABC transporter permease</fullName>
    </submittedName>
</protein>
<evidence type="ECO:0000313" key="9">
    <source>
        <dbReference type="EMBL" id="TCJ18358.1"/>
    </source>
</evidence>
<keyword evidence="10" id="KW-1185">Reference proteome</keyword>
<dbReference type="OrthoDB" id="61122at2"/>
<dbReference type="Gene3D" id="1.10.3720.10">
    <property type="entry name" value="MetI-like"/>
    <property type="match status" value="1"/>
</dbReference>
<evidence type="ECO:0000256" key="7">
    <source>
        <dbReference type="RuleBase" id="RU363032"/>
    </source>
</evidence>
<keyword evidence="6 7" id="KW-0472">Membrane</keyword>
<evidence type="ECO:0000256" key="4">
    <source>
        <dbReference type="ARBA" id="ARBA00022692"/>
    </source>
</evidence>
<gene>
    <name evidence="9" type="ORF">E0L93_06365</name>
</gene>
<keyword evidence="5 7" id="KW-1133">Transmembrane helix</keyword>
<keyword evidence="3" id="KW-1003">Cell membrane</keyword>
<evidence type="ECO:0000256" key="5">
    <source>
        <dbReference type="ARBA" id="ARBA00022989"/>
    </source>
</evidence>
<keyword evidence="4 7" id="KW-0812">Transmembrane</keyword>
<sequence>MASTTVKTEASGKSRALDVLLKVLAYAVLVAMAAFFLVPFAWSLTTSLKTPDQVFQGNWIPDPVSFDAYRNVWEIVPYGRWFLNSLIYTAFVTVINIALATTAGYALARMRFPGRQVIFYAILGTLMIPVHVYLIPIYQMMSFLGLVDTYTSVILVQAAYTFGVFLMRQFFLEMPYELEEAAKVDGASRFRTFWQIMLPLARPALAALTIFSFLSAWNQFFWPFILLNSQEKFPLTVGLAAFRSQYDTQWEFLMAGSLLALLPTLLVFLVAQRQIIEGVSFTAVKG</sequence>
<dbReference type="InterPro" id="IPR000515">
    <property type="entry name" value="MetI-like"/>
</dbReference>
<evidence type="ECO:0000256" key="6">
    <source>
        <dbReference type="ARBA" id="ARBA00023136"/>
    </source>
</evidence>
<evidence type="ECO:0000259" key="8">
    <source>
        <dbReference type="PROSITE" id="PS50928"/>
    </source>
</evidence>
<accession>A0A4R1BM29</accession>
<organism evidence="9 10">
    <name type="scientific">Rubrobacter taiwanensis</name>
    <dbReference type="NCBI Taxonomy" id="185139"/>
    <lineage>
        <taxon>Bacteria</taxon>
        <taxon>Bacillati</taxon>
        <taxon>Actinomycetota</taxon>
        <taxon>Rubrobacteria</taxon>
        <taxon>Rubrobacterales</taxon>
        <taxon>Rubrobacteraceae</taxon>
        <taxon>Rubrobacter</taxon>
    </lineage>
</organism>
<dbReference type="GO" id="GO:0005886">
    <property type="term" value="C:plasma membrane"/>
    <property type="evidence" value="ECO:0007669"/>
    <property type="project" value="UniProtKB-SubCell"/>
</dbReference>
<name>A0A4R1BM29_9ACTN</name>
<reference evidence="9 10" key="1">
    <citation type="submission" date="2019-03" db="EMBL/GenBank/DDBJ databases">
        <title>Whole genome sequence of a novel Rubrobacter taiwanensis strain, isolated from Yellowstone National Park.</title>
        <authorList>
            <person name="Freed S."/>
            <person name="Ramaley R.F."/>
            <person name="Kyndt J.A."/>
        </authorList>
    </citation>
    <scope>NUCLEOTIDE SEQUENCE [LARGE SCALE GENOMIC DNA]</scope>
    <source>
        <strain evidence="9 10">Yellowstone</strain>
    </source>
</reference>
<dbReference type="RefSeq" id="WP_132690049.1">
    <property type="nucleotide sequence ID" value="NZ_SKBU01000012.1"/>
</dbReference>
<feature type="transmembrane region" description="Helical" evidence="7">
    <location>
        <begin position="23"/>
        <end position="42"/>
    </location>
</feature>
<dbReference type="InterPro" id="IPR035906">
    <property type="entry name" value="MetI-like_sf"/>
</dbReference>
<dbReference type="EMBL" id="SKBU01000012">
    <property type="protein sequence ID" value="TCJ18358.1"/>
    <property type="molecule type" value="Genomic_DNA"/>
</dbReference>
<comment type="similarity">
    <text evidence="7">Belongs to the binding-protein-dependent transport system permease family.</text>
</comment>
<evidence type="ECO:0000256" key="3">
    <source>
        <dbReference type="ARBA" id="ARBA00022475"/>
    </source>
</evidence>
<dbReference type="AlphaFoldDB" id="A0A4R1BM29"/>
<feature type="transmembrane region" description="Helical" evidence="7">
    <location>
        <begin position="192"/>
        <end position="217"/>
    </location>
</feature>
<feature type="domain" description="ABC transmembrane type-1" evidence="8">
    <location>
        <begin position="82"/>
        <end position="271"/>
    </location>
</feature>
<feature type="transmembrane region" description="Helical" evidence="7">
    <location>
        <begin position="150"/>
        <end position="171"/>
    </location>
</feature>
<comment type="caution">
    <text evidence="9">The sequence shown here is derived from an EMBL/GenBank/DDBJ whole genome shotgun (WGS) entry which is preliminary data.</text>
</comment>
<dbReference type="SUPFAM" id="SSF161098">
    <property type="entry name" value="MetI-like"/>
    <property type="match status" value="1"/>
</dbReference>
<feature type="transmembrane region" description="Helical" evidence="7">
    <location>
        <begin position="86"/>
        <end position="108"/>
    </location>
</feature>
<dbReference type="Pfam" id="PF00528">
    <property type="entry name" value="BPD_transp_1"/>
    <property type="match status" value="1"/>
</dbReference>